<dbReference type="EC" id="1.11.1.29" evidence="8"/>
<protein>
    <recommendedName>
        <fullName evidence="9">Alkyl hydroperoxide reductase E</fullName>
        <ecNumber evidence="8">1.11.1.29</ecNumber>
    </recommendedName>
    <alternativeName>
        <fullName evidence="10">Mycoredoxin-dependent peroxiredoxin</fullName>
    </alternativeName>
    <alternativeName>
        <fullName evidence="11">Peroxiredoxin AhpE</fullName>
    </alternativeName>
    <alternativeName>
        <fullName evidence="3">Thioredoxin peroxidase</fullName>
    </alternativeName>
</protein>
<dbReference type="EMBL" id="FRCS01000008">
    <property type="protein sequence ID" value="SHN42516.1"/>
    <property type="molecule type" value="Genomic_DNA"/>
</dbReference>
<dbReference type="GO" id="GO:0005829">
    <property type="term" value="C:cytosol"/>
    <property type="evidence" value="ECO:0007669"/>
    <property type="project" value="TreeGrafter"/>
</dbReference>
<evidence type="ECO:0000256" key="2">
    <source>
        <dbReference type="ARBA" id="ARBA00023002"/>
    </source>
</evidence>
<comment type="function">
    <text evidence="5">Thiol-specific peroxidase that catalyzes the reduction of hydrogen peroxide and organic hydroperoxides to water and alcohols, respectively. Plays a role in cell protection against oxidative stress by detoxifying peroxides. May represent an important antioxidant defense against cytotoxic peroxides, especially peroxynitrite, which can be formed by activated macrophages during infection.</text>
</comment>
<comment type="similarity">
    <text evidence="6">Belongs to the peroxiredoxin family. AhpE subfamily.</text>
</comment>
<evidence type="ECO:0000256" key="7">
    <source>
        <dbReference type="ARBA" id="ARBA00065226"/>
    </source>
</evidence>
<dbReference type="GO" id="GO:0006979">
    <property type="term" value="P:response to oxidative stress"/>
    <property type="evidence" value="ECO:0007669"/>
    <property type="project" value="TreeGrafter"/>
</dbReference>
<dbReference type="GO" id="GO:0008379">
    <property type="term" value="F:thioredoxin peroxidase activity"/>
    <property type="evidence" value="ECO:0007669"/>
    <property type="project" value="TreeGrafter"/>
</dbReference>
<evidence type="ECO:0000256" key="1">
    <source>
        <dbReference type="ARBA" id="ARBA00009796"/>
    </source>
</evidence>
<comment type="similarity">
    <text evidence="1">Belongs to the peroxiredoxin family. AhpC/Prx1 subfamily.</text>
</comment>
<dbReference type="Gene3D" id="3.40.30.10">
    <property type="entry name" value="Glutaredoxin"/>
    <property type="match status" value="1"/>
</dbReference>
<comment type="subunit">
    <text evidence="7">Homodimer. Forms both dimers and octamers; a tightly-associated dimer and a ring-like octamer.</text>
</comment>
<reference evidence="14 15" key="1">
    <citation type="submission" date="2016-11" db="EMBL/GenBank/DDBJ databases">
        <authorList>
            <person name="Jaros S."/>
            <person name="Januszkiewicz K."/>
            <person name="Wedrychowicz H."/>
        </authorList>
    </citation>
    <scope>NUCLEOTIDE SEQUENCE [LARGE SCALE GENOMIC DNA]</scope>
    <source>
        <strain evidence="14 15">DSM 46144</strain>
    </source>
</reference>
<evidence type="ECO:0000256" key="5">
    <source>
        <dbReference type="ARBA" id="ARBA00056930"/>
    </source>
</evidence>
<evidence type="ECO:0000256" key="3">
    <source>
        <dbReference type="ARBA" id="ARBA00032824"/>
    </source>
</evidence>
<keyword evidence="15" id="KW-1185">Reference proteome</keyword>
<comment type="catalytic activity">
    <reaction evidence="4">
        <text>[mycoredoxin]-L-dithiol + a hydroperoxide = [mycoredoxin]-L-disulfide + an alcohol + H2O</text>
        <dbReference type="Rhea" id="RHEA:62640"/>
        <dbReference type="Rhea" id="RHEA-COMP:16137"/>
        <dbReference type="Rhea" id="RHEA-COMP:16138"/>
        <dbReference type="ChEBI" id="CHEBI:15377"/>
        <dbReference type="ChEBI" id="CHEBI:29950"/>
        <dbReference type="ChEBI" id="CHEBI:30879"/>
        <dbReference type="ChEBI" id="CHEBI:35924"/>
        <dbReference type="ChEBI" id="CHEBI:50058"/>
        <dbReference type="EC" id="1.11.1.29"/>
    </reaction>
</comment>
<dbReference type="GO" id="GO:0045454">
    <property type="term" value="P:cell redox homeostasis"/>
    <property type="evidence" value="ECO:0007669"/>
    <property type="project" value="TreeGrafter"/>
</dbReference>
<evidence type="ECO:0000256" key="4">
    <source>
        <dbReference type="ARBA" id="ARBA00052774"/>
    </source>
</evidence>
<dbReference type="PROSITE" id="PS51352">
    <property type="entry name" value="THIOREDOXIN_2"/>
    <property type="match status" value="1"/>
</dbReference>
<evidence type="ECO:0000256" key="12">
    <source>
        <dbReference type="PIRSR" id="PIRSR000239-1"/>
    </source>
</evidence>
<evidence type="ECO:0000256" key="8">
    <source>
        <dbReference type="ARBA" id="ARBA00067009"/>
    </source>
</evidence>
<evidence type="ECO:0000256" key="11">
    <source>
        <dbReference type="ARBA" id="ARBA00083736"/>
    </source>
</evidence>
<dbReference type="Proteomes" id="UP000184440">
    <property type="component" value="Unassembled WGS sequence"/>
</dbReference>
<keyword evidence="2" id="KW-0560">Oxidoreductase</keyword>
<dbReference type="FunFam" id="3.40.30.10:FF:000118">
    <property type="entry name" value="Peroxiredoxin AhpE"/>
    <property type="match status" value="1"/>
</dbReference>
<dbReference type="InterPro" id="IPR024706">
    <property type="entry name" value="Peroxiredoxin_AhpC-typ"/>
</dbReference>
<dbReference type="SUPFAM" id="SSF52833">
    <property type="entry name" value="Thioredoxin-like"/>
    <property type="match status" value="1"/>
</dbReference>
<dbReference type="RefSeq" id="WP_073260469.1">
    <property type="nucleotide sequence ID" value="NZ_FRCS01000008.1"/>
</dbReference>
<evidence type="ECO:0000313" key="14">
    <source>
        <dbReference type="EMBL" id="SHN42516.1"/>
    </source>
</evidence>
<dbReference type="Pfam" id="PF00578">
    <property type="entry name" value="AhpC-TSA"/>
    <property type="match status" value="1"/>
</dbReference>
<feature type="active site" description="Cysteine sulfenic acid (-SOH) intermediate; for peroxidase activity" evidence="12">
    <location>
        <position position="46"/>
    </location>
</feature>
<dbReference type="STRING" id="134849.SAMN05443668_108235"/>
<dbReference type="PIRSF" id="PIRSF000239">
    <property type="entry name" value="AHPC"/>
    <property type="match status" value="1"/>
</dbReference>
<feature type="domain" description="Thioredoxin" evidence="13">
    <location>
        <begin position="3"/>
        <end position="154"/>
    </location>
</feature>
<evidence type="ECO:0000256" key="10">
    <source>
        <dbReference type="ARBA" id="ARBA00082991"/>
    </source>
</evidence>
<dbReference type="InterPro" id="IPR050217">
    <property type="entry name" value="Peroxiredoxin"/>
</dbReference>
<name>A0A1M7R8E5_9ACTN</name>
<evidence type="ECO:0000313" key="15">
    <source>
        <dbReference type="Proteomes" id="UP000184440"/>
    </source>
</evidence>
<dbReference type="OrthoDB" id="9812811at2"/>
<dbReference type="PANTHER" id="PTHR10681">
    <property type="entry name" value="THIOREDOXIN PEROXIDASE"/>
    <property type="match status" value="1"/>
</dbReference>
<evidence type="ECO:0000256" key="9">
    <source>
        <dbReference type="ARBA" id="ARBA00068979"/>
    </source>
</evidence>
<evidence type="ECO:0000256" key="6">
    <source>
        <dbReference type="ARBA" id="ARBA00060973"/>
    </source>
</evidence>
<accession>A0A1M7R8E5</accession>
<gene>
    <name evidence="14" type="ORF">SAMN05443668_108235</name>
</gene>
<sequence>MPVEVGDLAPDFTLADQNNQPVSLSSFKGDKNVLVVFYPLAFSGVCSGELCALRDDLPRFQNDRVQILTISVDSFFVHRVWADQEGFDFPLLSDFWPHGAVAQSYGVFDEQKGSARRGTFLVDTEGVVRWKVVTELGVARSATDYASALAALES</sequence>
<dbReference type="InterPro" id="IPR036249">
    <property type="entry name" value="Thioredoxin-like_sf"/>
</dbReference>
<dbReference type="InterPro" id="IPR013766">
    <property type="entry name" value="Thioredoxin_domain"/>
</dbReference>
<dbReference type="PANTHER" id="PTHR10681:SF128">
    <property type="entry name" value="THIOREDOXIN-DEPENDENT PEROXIDE REDUCTASE, MITOCHONDRIAL"/>
    <property type="match status" value="1"/>
</dbReference>
<dbReference type="GO" id="GO:0042744">
    <property type="term" value="P:hydrogen peroxide catabolic process"/>
    <property type="evidence" value="ECO:0007669"/>
    <property type="project" value="TreeGrafter"/>
</dbReference>
<dbReference type="InterPro" id="IPR000866">
    <property type="entry name" value="AhpC/TSA"/>
</dbReference>
<dbReference type="GO" id="GO:0033554">
    <property type="term" value="P:cellular response to stress"/>
    <property type="evidence" value="ECO:0007669"/>
    <property type="project" value="TreeGrafter"/>
</dbReference>
<dbReference type="CDD" id="cd03018">
    <property type="entry name" value="PRX_AhpE_like"/>
    <property type="match status" value="1"/>
</dbReference>
<dbReference type="AlphaFoldDB" id="A0A1M7R8E5"/>
<proteinExistence type="inferred from homology"/>
<evidence type="ECO:0000259" key="13">
    <source>
        <dbReference type="PROSITE" id="PS51352"/>
    </source>
</evidence>
<organism evidence="14 15">
    <name type="scientific">Cryptosporangium aurantiacum</name>
    <dbReference type="NCBI Taxonomy" id="134849"/>
    <lineage>
        <taxon>Bacteria</taxon>
        <taxon>Bacillati</taxon>
        <taxon>Actinomycetota</taxon>
        <taxon>Actinomycetes</taxon>
        <taxon>Cryptosporangiales</taxon>
        <taxon>Cryptosporangiaceae</taxon>
        <taxon>Cryptosporangium</taxon>
    </lineage>
</organism>